<name>A0A1M5WFQ7_9CLOT</name>
<keyword evidence="1 3" id="KW-0238">DNA-binding</keyword>
<feature type="domain" description="HTH merR-type" evidence="2">
    <location>
        <begin position="2"/>
        <end position="71"/>
    </location>
</feature>
<dbReference type="SUPFAM" id="SSF46955">
    <property type="entry name" value="Putative DNA-binding domain"/>
    <property type="match status" value="1"/>
</dbReference>
<gene>
    <name evidence="3" type="ORF">SAMN02745207_02870</name>
</gene>
<dbReference type="InterPro" id="IPR009061">
    <property type="entry name" value="DNA-bd_dom_put_sf"/>
</dbReference>
<dbReference type="PANTHER" id="PTHR30204">
    <property type="entry name" value="REDOX-CYCLING DRUG-SENSING TRANSCRIPTIONAL ACTIVATOR SOXR"/>
    <property type="match status" value="1"/>
</dbReference>
<accession>A0A1M5WFQ7</accession>
<dbReference type="PROSITE" id="PS50937">
    <property type="entry name" value="HTH_MERR_2"/>
    <property type="match status" value="1"/>
</dbReference>
<evidence type="ECO:0000256" key="1">
    <source>
        <dbReference type="ARBA" id="ARBA00023125"/>
    </source>
</evidence>
<dbReference type="GO" id="GO:0003700">
    <property type="term" value="F:DNA-binding transcription factor activity"/>
    <property type="evidence" value="ECO:0007669"/>
    <property type="project" value="InterPro"/>
</dbReference>
<dbReference type="Gene3D" id="1.10.1660.10">
    <property type="match status" value="1"/>
</dbReference>
<dbReference type="InterPro" id="IPR000551">
    <property type="entry name" value="MerR-type_HTH_dom"/>
</dbReference>
<evidence type="ECO:0000313" key="3">
    <source>
        <dbReference type="EMBL" id="SHH86331.1"/>
    </source>
</evidence>
<dbReference type="SMART" id="SM00422">
    <property type="entry name" value="HTH_MERR"/>
    <property type="match status" value="1"/>
</dbReference>
<evidence type="ECO:0000313" key="4">
    <source>
        <dbReference type="Proteomes" id="UP000184447"/>
    </source>
</evidence>
<sequence length="137" mass="16020">MNYSIKEVSEITGLPASTLRYYEKEKLLPGIMRNDSGIRIYTQEDLDWLSVISCLKDTDMSIKYIKKFVCLCALGDSSLEERRQLLLNHRETVQSRIAELQHHLEHINHKVNYYETACQKSKETELKEVSLEKDINL</sequence>
<dbReference type="Pfam" id="PF13411">
    <property type="entry name" value="MerR_1"/>
    <property type="match status" value="1"/>
</dbReference>
<dbReference type="InterPro" id="IPR047057">
    <property type="entry name" value="MerR_fam"/>
</dbReference>
<dbReference type="Proteomes" id="UP000184447">
    <property type="component" value="Unassembled WGS sequence"/>
</dbReference>
<keyword evidence="4" id="KW-1185">Reference proteome</keyword>
<evidence type="ECO:0000259" key="2">
    <source>
        <dbReference type="PROSITE" id="PS50937"/>
    </source>
</evidence>
<dbReference type="OrthoDB" id="9811174at2"/>
<dbReference type="PANTHER" id="PTHR30204:SF83">
    <property type="entry name" value="TRANSCRIPTIONAL REGULATOR, MERR FAMILY"/>
    <property type="match status" value="1"/>
</dbReference>
<reference evidence="3 4" key="1">
    <citation type="submission" date="2016-11" db="EMBL/GenBank/DDBJ databases">
        <authorList>
            <person name="Jaros S."/>
            <person name="Januszkiewicz K."/>
            <person name="Wedrychowicz H."/>
        </authorList>
    </citation>
    <scope>NUCLEOTIDE SEQUENCE [LARGE SCALE GENOMIC DNA]</scope>
    <source>
        <strain evidence="3 4">DSM 8605</strain>
    </source>
</reference>
<dbReference type="GO" id="GO:0003677">
    <property type="term" value="F:DNA binding"/>
    <property type="evidence" value="ECO:0007669"/>
    <property type="project" value="UniProtKB-KW"/>
</dbReference>
<dbReference type="CDD" id="cd01109">
    <property type="entry name" value="HTH_YyaN"/>
    <property type="match status" value="1"/>
</dbReference>
<dbReference type="STRING" id="1121316.SAMN02745207_02870"/>
<proteinExistence type="predicted"/>
<protein>
    <submittedName>
        <fullName evidence="3">DNA-binding transcriptional regulator, MerR family</fullName>
    </submittedName>
</protein>
<dbReference type="AlphaFoldDB" id="A0A1M5WFQ7"/>
<dbReference type="EMBL" id="FQXM01000017">
    <property type="protein sequence ID" value="SHH86331.1"/>
    <property type="molecule type" value="Genomic_DNA"/>
</dbReference>
<dbReference type="RefSeq" id="WP_073339100.1">
    <property type="nucleotide sequence ID" value="NZ_FQXM01000017.1"/>
</dbReference>
<organism evidence="3 4">
    <name type="scientific">Clostridium grantii DSM 8605</name>
    <dbReference type="NCBI Taxonomy" id="1121316"/>
    <lineage>
        <taxon>Bacteria</taxon>
        <taxon>Bacillati</taxon>
        <taxon>Bacillota</taxon>
        <taxon>Clostridia</taxon>
        <taxon>Eubacteriales</taxon>
        <taxon>Clostridiaceae</taxon>
        <taxon>Clostridium</taxon>
    </lineage>
</organism>